<comment type="subcellular location">
    <subcellularLocation>
        <location evidence="1">Cell membrane</location>
        <topology evidence="1">Multi-pass membrane protein</topology>
    </subcellularLocation>
</comment>
<dbReference type="PANTHER" id="PTHR30009:SF20">
    <property type="entry name" value="PTS SYSTEM GLUCOSE-SPECIFIC EIICB COMPONENT-RELATED"/>
    <property type="match status" value="1"/>
</dbReference>
<evidence type="ECO:0000256" key="3">
    <source>
        <dbReference type="ARBA" id="ARBA00021468"/>
    </source>
</evidence>
<evidence type="ECO:0000256" key="15">
    <source>
        <dbReference type="PROSITE-ProRule" id="PRU00421"/>
    </source>
</evidence>
<keyword evidence="11 16" id="KW-1133">Transmembrane helix</keyword>
<evidence type="ECO:0000256" key="7">
    <source>
        <dbReference type="ARBA" id="ARBA00022679"/>
    </source>
</evidence>
<proteinExistence type="predicted"/>
<dbReference type="GO" id="GO:0008982">
    <property type="term" value="F:protein-N(PI)-phosphohistidine-sugar phosphotransferase activity"/>
    <property type="evidence" value="ECO:0007669"/>
    <property type="project" value="InterPro"/>
</dbReference>
<dbReference type="AlphaFoldDB" id="A0A0P0RNT3"/>
<evidence type="ECO:0000256" key="8">
    <source>
        <dbReference type="ARBA" id="ARBA00022683"/>
    </source>
</evidence>
<evidence type="ECO:0000256" key="5">
    <source>
        <dbReference type="ARBA" id="ARBA00022475"/>
    </source>
</evidence>
<feature type="transmembrane region" description="Helical" evidence="16">
    <location>
        <begin position="250"/>
        <end position="272"/>
    </location>
</feature>
<evidence type="ECO:0000256" key="13">
    <source>
        <dbReference type="ARBA" id="ARBA00032303"/>
    </source>
</evidence>
<feature type="transmembrane region" description="Helical" evidence="16">
    <location>
        <begin position="110"/>
        <end position="132"/>
    </location>
</feature>
<dbReference type="GO" id="GO:0090564">
    <property type="term" value="F:protein-phosphocysteine-glucose phosphotransferase system transporter activity"/>
    <property type="evidence" value="ECO:0007669"/>
    <property type="project" value="TreeGrafter"/>
</dbReference>
<dbReference type="PROSITE" id="PS51098">
    <property type="entry name" value="PTS_EIIB_TYPE_1"/>
    <property type="match status" value="2"/>
</dbReference>
<dbReference type="FunFam" id="3.30.1360.60:FF:000001">
    <property type="entry name" value="PTS system glucose-specific IIBC component PtsG"/>
    <property type="match status" value="1"/>
</dbReference>
<dbReference type="GO" id="GO:0005886">
    <property type="term" value="C:plasma membrane"/>
    <property type="evidence" value="ECO:0007669"/>
    <property type="project" value="UniProtKB-SubCell"/>
</dbReference>
<dbReference type="GO" id="GO:0009401">
    <property type="term" value="P:phosphoenolpyruvate-dependent sugar phosphotransferase system"/>
    <property type="evidence" value="ECO:0007669"/>
    <property type="project" value="UniProtKB-KW"/>
</dbReference>
<keyword evidence="19" id="KW-0614">Plasmid</keyword>
<feature type="transmembrane region" description="Helical" evidence="16">
    <location>
        <begin position="303"/>
        <end position="327"/>
    </location>
</feature>
<dbReference type="EMBL" id="CP012748">
    <property type="protein sequence ID" value="ALL70564.1"/>
    <property type="molecule type" value="Genomic_DNA"/>
</dbReference>
<dbReference type="InterPro" id="IPR050429">
    <property type="entry name" value="PTS_Glucose_EIICBA"/>
</dbReference>
<keyword evidence="7" id="KW-0808">Transferase</keyword>
<dbReference type="Gene3D" id="3.30.1360.60">
    <property type="entry name" value="Glucose permease domain IIB"/>
    <property type="match status" value="2"/>
</dbReference>
<dbReference type="Pfam" id="PF02378">
    <property type="entry name" value="PTS_EIIC"/>
    <property type="match status" value="1"/>
</dbReference>
<evidence type="ECO:0000256" key="10">
    <source>
        <dbReference type="ARBA" id="ARBA00022777"/>
    </source>
</evidence>
<dbReference type="Proteomes" id="UP000019146">
    <property type="component" value="Plasmid unnamed"/>
</dbReference>
<gene>
    <name evidence="19" type="ORF">K788_0008538</name>
</gene>
<dbReference type="GO" id="GO:0016301">
    <property type="term" value="F:kinase activity"/>
    <property type="evidence" value="ECO:0007669"/>
    <property type="project" value="UniProtKB-KW"/>
</dbReference>
<evidence type="ECO:0000256" key="4">
    <source>
        <dbReference type="ARBA" id="ARBA00022448"/>
    </source>
</evidence>
<feature type="domain" description="PTS EIIB type-1" evidence="17">
    <location>
        <begin position="519"/>
        <end position="593"/>
    </location>
</feature>
<dbReference type="SUPFAM" id="SSF55604">
    <property type="entry name" value="Glucose permease domain IIB"/>
    <property type="match status" value="2"/>
</dbReference>
<accession>A0A0P0RNT3</accession>
<dbReference type="InterPro" id="IPR018113">
    <property type="entry name" value="PTrfase_EIIB_Cys"/>
</dbReference>
<evidence type="ECO:0000256" key="14">
    <source>
        <dbReference type="ARBA" id="ARBA00047336"/>
    </source>
</evidence>
<keyword evidence="12 16" id="KW-0472">Membrane</keyword>
<reference evidence="19 20" key="1">
    <citation type="journal article" date="2014" name="Genome Announc.">
        <title>Draft Genome Sequence of the Haloacid-Degrading Burkholderia caribensis Strain MBA4.</title>
        <authorList>
            <person name="Pan Y."/>
            <person name="Kong K.F."/>
            <person name="Tsang J.S."/>
        </authorList>
    </citation>
    <scope>NUCLEOTIDE SEQUENCE [LARGE SCALE GENOMIC DNA]</scope>
    <source>
        <strain evidence="19 20">MBA4</strain>
        <plasmid evidence="20">Plasmid</plasmid>
    </source>
</reference>
<keyword evidence="10" id="KW-0418">Kinase</keyword>
<keyword evidence="6" id="KW-0762">Sugar transport</keyword>
<dbReference type="NCBIfam" id="TIGR00826">
    <property type="entry name" value="EIIB_glc"/>
    <property type="match status" value="1"/>
</dbReference>
<evidence type="ECO:0000256" key="2">
    <source>
        <dbReference type="ARBA" id="ARBA00011910"/>
    </source>
</evidence>
<evidence type="ECO:0000256" key="16">
    <source>
        <dbReference type="SAM" id="Phobius"/>
    </source>
</evidence>
<dbReference type="InterPro" id="IPR011299">
    <property type="entry name" value="PTS_IIBC_glc"/>
</dbReference>
<keyword evidence="8" id="KW-0598">Phosphotransferase system</keyword>
<geneLocation type="plasmid" evidence="20"/>
<dbReference type="InterPro" id="IPR003352">
    <property type="entry name" value="PTS_EIIC"/>
</dbReference>
<dbReference type="GO" id="GO:0055056">
    <property type="term" value="F:D-glucose transmembrane transporter activity"/>
    <property type="evidence" value="ECO:0007669"/>
    <property type="project" value="InterPro"/>
</dbReference>
<sequence length="593" mass="62346">MFKHAFGVLQKVGKSLMLPVAVLPVAGLLLGLGATDFHGYVPAIVLALMKNAGDVIFANLPLIFAIGVALGFTENDGVSGIAATIGYLVMIATLGVIAKAEGITPDTIMGIPSVQTGVFGGILAGALAAWMFNRYYKIALPPYLGFFAGKRFVPIVTAVGAIVLGAVLSVIWPPIGSAIKAFSEWAAVSDPRTAATIYGFVERLLIPFGLHHIWNVPFFFEMGSYLDPTTGKVVHGDITRFFAGDRTAGILAGAFLFKMFGLPAAAIAIWHCAKPEKKVAVGGMMISAALTSFLTGITEPIEFAFLFVAPVLYFVHACLAATAQFVANSLDMHMGFTFSQGAIDFLAFNLIGDRSTHAWYVFILGPIYAVIYYVVFRVVITRFNLKTPGREDDTVEAATVSTAGTGGRSRELVLAFGGRANIESLDACITRLRISVKDPTLVNDARLKALGAAGVVRVGNGVQAIFGPLSENMKTDMQEYLKTAGSEADLVPGGAPLAAATATSAAPFAAESAHDEAQKMRADKIRAALGGAANIAKLEALAVTRLRVRVLDGSRLDTAALRAAGVPATQSFPNGELDLIVGLDAARLAGAFL</sequence>
<dbReference type="GO" id="GO:1904659">
    <property type="term" value="P:D-glucose transmembrane transport"/>
    <property type="evidence" value="ECO:0007669"/>
    <property type="project" value="InterPro"/>
</dbReference>
<feature type="domain" description="PTS EIIC type-1" evidence="18">
    <location>
        <begin position="3"/>
        <end position="392"/>
    </location>
</feature>
<dbReference type="GeneID" id="69974020"/>
<feature type="transmembrane region" description="Helical" evidence="16">
    <location>
        <begin position="55"/>
        <end position="72"/>
    </location>
</feature>
<keyword evidence="4" id="KW-0813">Transport</keyword>
<keyword evidence="9 16" id="KW-0812">Transmembrane</keyword>
<dbReference type="PROSITE" id="PS01035">
    <property type="entry name" value="PTS_EIIB_TYPE_1_CYS"/>
    <property type="match status" value="1"/>
</dbReference>
<dbReference type="NCBIfam" id="TIGR02002">
    <property type="entry name" value="PTS-II-BC-glcB"/>
    <property type="match status" value="1"/>
</dbReference>
<evidence type="ECO:0000256" key="11">
    <source>
        <dbReference type="ARBA" id="ARBA00022989"/>
    </source>
</evidence>
<dbReference type="CDD" id="cd00212">
    <property type="entry name" value="PTS_IIB_glc"/>
    <property type="match status" value="1"/>
</dbReference>
<feature type="transmembrane region" description="Helical" evidence="16">
    <location>
        <begin position="358"/>
        <end position="380"/>
    </location>
</feature>
<dbReference type="InterPro" id="IPR001996">
    <property type="entry name" value="PTS_IIB_1"/>
</dbReference>
<organism evidence="19 20">
    <name type="scientific">Paraburkholderia caribensis MBA4</name>
    <dbReference type="NCBI Taxonomy" id="1323664"/>
    <lineage>
        <taxon>Bacteria</taxon>
        <taxon>Pseudomonadati</taxon>
        <taxon>Pseudomonadota</taxon>
        <taxon>Betaproteobacteria</taxon>
        <taxon>Burkholderiales</taxon>
        <taxon>Burkholderiaceae</taxon>
        <taxon>Paraburkholderia</taxon>
    </lineage>
</organism>
<dbReference type="PROSITE" id="PS51103">
    <property type="entry name" value="PTS_EIIC_TYPE_1"/>
    <property type="match status" value="1"/>
</dbReference>
<feature type="transmembrane region" description="Helical" evidence="16">
    <location>
        <begin position="78"/>
        <end position="98"/>
    </location>
</feature>
<protein>
    <recommendedName>
        <fullName evidence="3">PTS system glucose-specific EIICB component</fullName>
        <ecNumber evidence="2">2.7.1.199</ecNumber>
    </recommendedName>
    <alternativeName>
        <fullName evidence="13">EIICB-Glc</fullName>
    </alternativeName>
</protein>
<dbReference type="RefSeq" id="WP_035993975.1">
    <property type="nucleotide sequence ID" value="NZ_CP012748.1"/>
</dbReference>
<evidence type="ECO:0000256" key="12">
    <source>
        <dbReference type="ARBA" id="ARBA00023136"/>
    </source>
</evidence>
<dbReference type="NCBIfam" id="NF008301">
    <property type="entry name" value="PRK11089.1"/>
    <property type="match status" value="1"/>
</dbReference>
<dbReference type="PANTHER" id="PTHR30009">
    <property type="entry name" value="CYTOCHROME C-TYPE SYNTHESIS PROTEIN AND PTS TRANSMEMBRANE COMPONENT"/>
    <property type="match status" value="1"/>
</dbReference>
<feature type="transmembrane region" description="Helical" evidence="16">
    <location>
        <begin position="279"/>
        <end position="297"/>
    </location>
</feature>
<dbReference type="Pfam" id="PF00367">
    <property type="entry name" value="PTS_EIIB"/>
    <property type="match status" value="1"/>
</dbReference>
<dbReference type="InterPro" id="IPR013013">
    <property type="entry name" value="PTS_EIIC_1"/>
</dbReference>
<evidence type="ECO:0000256" key="9">
    <source>
        <dbReference type="ARBA" id="ARBA00022692"/>
    </source>
</evidence>
<evidence type="ECO:0000256" key="6">
    <source>
        <dbReference type="ARBA" id="ARBA00022597"/>
    </source>
</evidence>
<evidence type="ECO:0000313" key="19">
    <source>
        <dbReference type="EMBL" id="ALL70564.1"/>
    </source>
</evidence>
<dbReference type="KEGG" id="bcai:K788_0008538"/>
<keyword evidence="5" id="KW-1003">Cell membrane</keyword>
<evidence type="ECO:0000256" key="1">
    <source>
        <dbReference type="ARBA" id="ARBA00004651"/>
    </source>
</evidence>
<feature type="domain" description="PTS EIIB type-1" evidence="17">
    <location>
        <begin position="406"/>
        <end position="487"/>
    </location>
</feature>
<feature type="active site" description="Phosphocysteine intermediate; for EIIB activity" evidence="15">
    <location>
        <position position="428"/>
    </location>
</feature>
<feature type="transmembrane region" description="Helical" evidence="16">
    <location>
        <begin position="20"/>
        <end position="48"/>
    </location>
</feature>
<dbReference type="InterPro" id="IPR036878">
    <property type="entry name" value="Glu_permease_IIB"/>
</dbReference>
<comment type="catalytic activity">
    <reaction evidence="14">
        <text>N(pros)-phospho-L-histidyl-[protein] + D-glucose(out) = D-glucose 6-phosphate(in) + L-histidyl-[protein]</text>
        <dbReference type="Rhea" id="RHEA:33367"/>
        <dbReference type="Rhea" id="RHEA-COMP:9745"/>
        <dbReference type="Rhea" id="RHEA-COMP:9746"/>
        <dbReference type="ChEBI" id="CHEBI:4167"/>
        <dbReference type="ChEBI" id="CHEBI:29979"/>
        <dbReference type="ChEBI" id="CHEBI:61548"/>
        <dbReference type="ChEBI" id="CHEBI:64837"/>
        <dbReference type="EC" id="2.7.1.199"/>
    </reaction>
</comment>
<name>A0A0P0RNT3_9BURK</name>
<feature type="transmembrane region" description="Helical" evidence="16">
    <location>
        <begin position="152"/>
        <end position="172"/>
    </location>
</feature>
<dbReference type="EC" id="2.7.1.199" evidence="2"/>
<comment type="caution">
    <text evidence="15">Lacks conserved residue(s) required for the propagation of feature annotation.</text>
</comment>
<evidence type="ECO:0000259" key="17">
    <source>
        <dbReference type="PROSITE" id="PS51098"/>
    </source>
</evidence>
<evidence type="ECO:0000313" key="20">
    <source>
        <dbReference type="Proteomes" id="UP000019146"/>
    </source>
</evidence>
<evidence type="ECO:0000259" key="18">
    <source>
        <dbReference type="PROSITE" id="PS51103"/>
    </source>
</evidence>